<protein>
    <recommendedName>
        <fullName evidence="4">Lipoprotein</fullName>
    </recommendedName>
</protein>
<dbReference type="Proteomes" id="UP000295632">
    <property type="component" value="Unassembled WGS sequence"/>
</dbReference>
<comment type="caution">
    <text evidence="2">The sequence shown here is derived from an EMBL/GenBank/DDBJ whole genome shotgun (WGS) entry which is preliminary data.</text>
</comment>
<evidence type="ECO:0000256" key="1">
    <source>
        <dbReference type="SAM" id="SignalP"/>
    </source>
</evidence>
<feature type="chain" id="PRO_5039125818" description="Lipoprotein" evidence="1">
    <location>
        <begin position="28"/>
        <end position="158"/>
    </location>
</feature>
<keyword evidence="3" id="KW-1185">Reference proteome</keyword>
<proteinExistence type="predicted"/>
<dbReference type="EMBL" id="SNYJ01000024">
    <property type="protein sequence ID" value="TDQ34595.1"/>
    <property type="molecule type" value="Genomic_DNA"/>
</dbReference>
<name>A0A4R6TRE4_9BACI</name>
<reference evidence="2 3" key="1">
    <citation type="submission" date="2019-03" db="EMBL/GenBank/DDBJ databases">
        <title>Genomic Encyclopedia of Type Strains, Phase IV (KMG-IV): sequencing the most valuable type-strain genomes for metagenomic binning, comparative biology and taxonomic classification.</title>
        <authorList>
            <person name="Goeker M."/>
        </authorList>
    </citation>
    <scope>NUCLEOTIDE SEQUENCE [LARGE SCALE GENOMIC DNA]</scope>
    <source>
        <strain evidence="2 3">DSM 28697</strain>
    </source>
</reference>
<dbReference type="AlphaFoldDB" id="A0A4R6TRE4"/>
<evidence type="ECO:0000313" key="2">
    <source>
        <dbReference type="EMBL" id="TDQ34595.1"/>
    </source>
</evidence>
<organism evidence="2 3">
    <name type="scientific">Aureibacillus halotolerans</name>
    <dbReference type="NCBI Taxonomy" id="1508390"/>
    <lineage>
        <taxon>Bacteria</taxon>
        <taxon>Bacillati</taxon>
        <taxon>Bacillota</taxon>
        <taxon>Bacilli</taxon>
        <taxon>Bacillales</taxon>
        <taxon>Bacillaceae</taxon>
        <taxon>Aureibacillus</taxon>
    </lineage>
</organism>
<gene>
    <name evidence="2" type="ORF">EV213_12413</name>
</gene>
<dbReference type="OrthoDB" id="1797983at2"/>
<evidence type="ECO:0008006" key="4">
    <source>
        <dbReference type="Google" id="ProtNLM"/>
    </source>
</evidence>
<keyword evidence="1" id="KW-0732">Signal</keyword>
<sequence>MKAMVYGVVQILPILVVLMGCSSGVTSDTQETSTAKKPPSTDTIPQLTVTADEQPIPAFEGSYCWSSEGVVTCVDKSGPIETLEGETPTVVAPGALIDMTYEDAPEPKEFQVRHLNIGEVALDNGKFLAPETPGVYYYKTSGRWEQGSASSFFFLEVR</sequence>
<feature type="signal peptide" evidence="1">
    <location>
        <begin position="1"/>
        <end position="27"/>
    </location>
</feature>
<evidence type="ECO:0000313" key="3">
    <source>
        <dbReference type="Proteomes" id="UP000295632"/>
    </source>
</evidence>
<dbReference type="RefSeq" id="WP_133582105.1">
    <property type="nucleotide sequence ID" value="NZ_SNYJ01000024.1"/>
</dbReference>
<accession>A0A4R6TRE4</accession>
<dbReference type="PROSITE" id="PS51257">
    <property type="entry name" value="PROKAR_LIPOPROTEIN"/>
    <property type="match status" value="1"/>
</dbReference>